<sequence length="247" mass="26965">MILVPEDVPSGGFPAGSGVFPVGGVRLRVLEGDHPFHLASREAAAANWQAEITANPALFNGRMVFQHRLSFFDGIVVGEGYLVPYSTFLWWRRQPGGAGGFHVFGFPVIVSADGALIAVRMARHTANAGQVYFAAGSLDPNDIVEGYCDIAGNMAREVFEETGLNLAEAESDGRYFATYSGRRLTILRLFRFSLSSAELLERIAAHMAVDEEKEIAGAVAIHNADPTAHPYNRAMFPVLDWFFAKTR</sequence>
<dbReference type="SUPFAM" id="SSF55811">
    <property type="entry name" value="Nudix"/>
    <property type="match status" value="1"/>
</dbReference>
<name>A0A512HC90_9HYPH</name>
<accession>A0A512HC90</accession>
<gene>
    <name evidence="1" type="ORF">RNA01_00080</name>
</gene>
<dbReference type="AlphaFoldDB" id="A0A512HC90"/>
<dbReference type="InterPro" id="IPR015797">
    <property type="entry name" value="NUDIX_hydrolase-like_dom_sf"/>
</dbReference>
<dbReference type="Proteomes" id="UP000321717">
    <property type="component" value="Unassembled WGS sequence"/>
</dbReference>
<protein>
    <submittedName>
        <fullName evidence="1">DNA mismatch repair protein MutT</fullName>
    </submittedName>
</protein>
<proteinExistence type="predicted"/>
<keyword evidence="2" id="KW-1185">Reference proteome</keyword>
<dbReference type="EMBL" id="BJZP01000001">
    <property type="protein sequence ID" value="GEO83076.1"/>
    <property type="molecule type" value="Genomic_DNA"/>
</dbReference>
<organism evidence="1 2">
    <name type="scientific">Ciceribacter naphthalenivorans</name>
    <dbReference type="NCBI Taxonomy" id="1118451"/>
    <lineage>
        <taxon>Bacteria</taxon>
        <taxon>Pseudomonadati</taxon>
        <taxon>Pseudomonadota</taxon>
        <taxon>Alphaproteobacteria</taxon>
        <taxon>Hyphomicrobiales</taxon>
        <taxon>Rhizobiaceae</taxon>
        <taxon>Ciceribacter</taxon>
    </lineage>
</organism>
<evidence type="ECO:0000313" key="1">
    <source>
        <dbReference type="EMBL" id="GEO83076.1"/>
    </source>
</evidence>
<reference evidence="1 2" key="1">
    <citation type="submission" date="2019-07" db="EMBL/GenBank/DDBJ databases">
        <title>Whole genome shotgun sequence of Rhizobium naphthalenivorans NBRC 107585.</title>
        <authorList>
            <person name="Hosoyama A."/>
            <person name="Uohara A."/>
            <person name="Ohji S."/>
            <person name="Ichikawa N."/>
        </authorList>
    </citation>
    <scope>NUCLEOTIDE SEQUENCE [LARGE SCALE GENOMIC DNA]</scope>
    <source>
        <strain evidence="1 2">NBRC 107585</strain>
    </source>
</reference>
<dbReference type="OrthoDB" id="9806849at2"/>
<evidence type="ECO:0000313" key="2">
    <source>
        <dbReference type="Proteomes" id="UP000321717"/>
    </source>
</evidence>
<dbReference type="RefSeq" id="WP_147177681.1">
    <property type="nucleotide sequence ID" value="NZ_BJZP01000001.1"/>
</dbReference>
<dbReference type="Gene3D" id="3.90.79.10">
    <property type="entry name" value="Nucleoside Triphosphate Pyrophosphohydrolase"/>
    <property type="match status" value="1"/>
</dbReference>
<comment type="caution">
    <text evidence="1">The sequence shown here is derived from an EMBL/GenBank/DDBJ whole genome shotgun (WGS) entry which is preliminary data.</text>
</comment>